<accession>A0ACC2H8L4</accession>
<protein>
    <submittedName>
        <fullName evidence="1">Uncharacterized protein</fullName>
    </submittedName>
</protein>
<sequence>MIGSRTTVHTGVEENLGWTPPGSNKLLSSLPSVILRQRFRYFLVQQRHREFSIPDDSNLIPSLLYR</sequence>
<organism evidence="1 2">
    <name type="scientific">Dallia pectoralis</name>
    <name type="common">Alaska blackfish</name>
    <dbReference type="NCBI Taxonomy" id="75939"/>
    <lineage>
        <taxon>Eukaryota</taxon>
        <taxon>Metazoa</taxon>
        <taxon>Chordata</taxon>
        <taxon>Craniata</taxon>
        <taxon>Vertebrata</taxon>
        <taxon>Euteleostomi</taxon>
        <taxon>Actinopterygii</taxon>
        <taxon>Neopterygii</taxon>
        <taxon>Teleostei</taxon>
        <taxon>Protacanthopterygii</taxon>
        <taxon>Esociformes</taxon>
        <taxon>Umbridae</taxon>
        <taxon>Dallia</taxon>
    </lineage>
</organism>
<keyword evidence="2" id="KW-1185">Reference proteome</keyword>
<comment type="caution">
    <text evidence="1">The sequence shown here is derived from an EMBL/GenBank/DDBJ whole genome shotgun (WGS) entry which is preliminary data.</text>
</comment>
<reference evidence="1" key="1">
    <citation type="submission" date="2021-05" db="EMBL/GenBank/DDBJ databases">
        <authorList>
            <person name="Pan Q."/>
            <person name="Jouanno E."/>
            <person name="Zahm M."/>
            <person name="Klopp C."/>
            <person name="Cabau C."/>
            <person name="Louis A."/>
            <person name="Berthelot C."/>
            <person name="Parey E."/>
            <person name="Roest Crollius H."/>
            <person name="Montfort J."/>
            <person name="Robinson-Rechavi M."/>
            <person name="Bouchez O."/>
            <person name="Lampietro C."/>
            <person name="Lopez Roques C."/>
            <person name="Donnadieu C."/>
            <person name="Postlethwait J."/>
            <person name="Bobe J."/>
            <person name="Dillon D."/>
            <person name="Chandos A."/>
            <person name="von Hippel F."/>
            <person name="Guiguen Y."/>
        </authorList>
    </citation>
    <scope>NUCLEOTIDE SEQUENCE</scope>
    <source>
        <strain evidence="1">YG-Jan2019</strain>
    </source>
</reference>
<proteinExistence type="predicted"/>
<evidence type="ECO:0000313" key="1">
    <source>
        <dbReference type="EMBL" id="KAJ8011990.1"/>
    </source>
</evidence>
<dbReference type="EMBL" id="CM055732">
    <property type="protein sequence ID" value="KAJ8011990.1"/>
    <property type="molecule type" value="Genomic_DNA"/>
</dbReference>
<name>A0ACC2H8L4_DALPE</name>
<evidence type="ECO:0000313" key="2">
    <source>
        <dbReference type="Proteomes" id="UP001157502"/>
    </source>
</evidence>
<dbReference type="Proteomes" id="UP001157502">
    <property type="component" value="Chromosome 5"/>
</dbReference>
<gene>
    <name evidence="1" type="ORF">DPEC_G00064050</name>
</gene>